<protein>
    <submittedName>
        <fullName evidence="9">Fibrinogen-like protein A</fullName>
    </submittedName>
</protein>
<dbReference type="PROSITE" id="PS51406">
    <property type="entry name" value="FIBRINOGEN_C_2"/>
    <property type="match status" value="1"/>
</dbReference>
<dbReference type="NCBIfam" id="NF040941">
    <property type="entry name" value="GGGWT_bact"/>
    <property type="match status" value="1"/>
</dbReference>
<reference evidence="9" key="1">
    <citation type="submission" date="2021-10" db="EMBL/GenBank/DDBJ databases">
        <title>Tropical sea cucumber genome reveals ecological adaptation and Cuvierian tubules defense mechanism.</title>
        <authorList>
            <person name="Chen T."/>
        </authorList>
    </citation>
    <scope>NUCLEOTIDE SEQUENCE</scope>
    <source>
        <strain evidence="9">Nanhai2018</strain>
        <tissue evidence="9">Muscle</tissue>
    </source>
</reference>
<gene>
    <name evidence="9" type="ORF">HOLleu_19509</name>
</gene>
<dbReference type="OrthoDB" id="9990035at2759"/>
<dbReference type="PANTHER" id="PTHR47221">
    <property type="entry name" value="FIBRINOGEN ALPHA CHAIN"/>
    <property type="match status" value="1"/>
</dbReference>
<keyword evidence="2" id="KW-0964">Secreted</keyword>
<feature type="domain" description="Fibrinogen C-terminal" evidence="8">
    <location>
        <begin position="154"/>
        <end position="293"/>
    </location>
</feature>
<dbReference type="SMART" id="SM00186">
    <property type="entry name" value="FBG"/>
    <property type="match status" value="1"/>
</dbReference>
<dbReference type="GO" id="GO:0005576">
    <property type="term" value="C:extracellular region"/>
    <property type="evidence" value="ECO:0007669"/>
    <property type="project" value="UniProtKB-SubCell"/>
</dbReference>
<dbReference type="InterPro" id="IPR002181">
    <property type="entry name" value="Fibrinogen_a/b/g_C_dom"/>
</dbReference>
<comment type="subcellular location">
    <subcellularLocation>
        <location evidence="1">Secreted</location>
    </subcellularLocation>
</comment>
<proteinExistence type="predicted"/>
<accession>A0A9Q1BZP1</accession>
<dbReference type="SUPFAM" id="SSF56496">
    <property type="entry name" value="Fibrinogen C-terminal domain-like"/>
    <property type="match status" value="1"/>
</dbReference>
<dbReference type="AlphaFoldDB" id="A0A9Q1BZP1"/>
<dbReference type="InterPro" id="IPR036056">
    <property type="entry name" value="Fibrinogen-like_C"/>
</dbReference>
<dbReference type="InterPro" id="IPR037579">
    <property type="entry name" value="FIB_ANG-like"/>
</dbReference>
<name>A0A9Q1BZP1_HOLLE</name>
<evidence type="ECO:0000256" key="3">
    <source>
        <dbReference type="ARBA" id="ARBA00022729"/>
    </source>
</evidence>
<evidence type="ECO:0000313" key="10">
    <source>
        <dbReference type="Proteomes" id="UP001152320"/>
    </source>
</evidence>
<dbReference type="CDD" id="cd19941">
    <property type="entry name" value="TIL"/>
    <property type="match status" value="1"/>
</dbReference>
<keyword evidence="6" id="KW-0325">Glycoprotein</keyword>
<feature type="compositionally biased region" description="Basic residues" evidence="7">
    <location>
        <begin position="22"/>
        <end position="39"/>
    </location>
</feature>
<feature type="region of interest" description="Disordered" evidence="7">
    <location>
        <begin position="1"/>
        <end position="55"/>
    </location>
</feature>
<dbReference type="InterPro" id="IPR014716">
    <property type="entry name" value="Fibrinogen_a/b/g_C_1"/>
</dbReference>
<keyword evidence="5" id="KW-1015">Disulfide bond</keyword>
<evidence type="ECO:0000256" key="1">
    <source>
        <dbReference type="ARBA" id="ARBA00004613"/>
    </source>
</evidence>
<keyword evidence="3" id="KW-0732">Signal</keyword>
<keyword evidence="4" id="KW-0175">Coiled coil</keyword>
<organism evidence="9 10">
    <name type="scientific">Holothuria leucospilota</name>
    <name type="common">Black long sea cucumber</name>
    <name type="synonym">Mertensiothuria leucospilota</name>
    <dbReference type="NCBI Taxonomy" id="206669"/>
    <lineage>
        <taxon>Eukaryota</taxon>
        <taxon>Metazoa</taxon>
        <taxon>Echinodermata</taxon>
        <taxon>Eleutherozoa</taxon>
        <taxon>Echinozoa</taxon>
        <taxon>Holothuroidea</taxon>
        <taxon>Aspidochirotacea</taxon>
        <taxon>Aspidochirotida</taxon>
        <taxon>Holothuriidae</taxon>
        <taxon>Holothuria</taxon>
    </lineage>
</organism>
<evidence type="ECO:0000256" key="7">
    <source>
        <dbReference type="SAM" id="MobiDB-lite"/>
    </source>
</evidence>
<keyword evidence="10" id="KW-1185">Reference proteome</keyword>
<dbReference type="Gene3D" id="3.90.215.10">
    <property type="entry name" value="Gamma Fibrinogen, chain A, domain 1"/>
    <property type="match status" value="1"/>
</dbReference>
<dbReference type="Pfam" id="PF00147">
    <property type="entry name" value="Fibrinogen_C"/>
    <property type="match status" value="1"/>
</dbReference>
<dbReference type="EMBL" id="JAIZAY010000009">
    <property type="protein sequence ID" value="KAJ8035740.1"/>
    <property type="molecule type" value="Genomic_DNA"/>
</dbReference>
<dbReference type="PANTHER" id="PTHR47221:SF6">
    <property type="entry name" value="FIBRINOGEN ALPHA CHAIN"/>
    <property type="match status" value="1"/>
</dbReference>
<comment type="caution">
    <text evidence="9">The sequence shown here is derived from an EMBL/GenBank/DDBJ whole genome shotgun (WGS) entry which is preliminary data.</text>
</comment>
<evidence type="ECO:0000256" key="4">
    <source>
        <dbReference type="ARBA" id="ARBA00023054"/>
    </source>
</evidence>
<dbReference type="Proteomes" id="UP001152320">
    <property type="component" value="Chromosome 9"/>
</dbReference>
<sequence length="404" mass="44866">MSMSTLLEHRRQGEAGLGSRVHTSRVRKPSRVQKGPRSKPKSEYQNTRGLGPESEVHRLRVSRAESGVQLHLGNLSSSIGVQSSYKHKFGYGGNLTSYLCGISCSENKEYLTHSSARSGNKRAGCFPVVIGILFTSLLVSNVHSSAEGSTYFFYQQPAYPRDCQEVFEQCSTSTASGVYLIKPDGYDKAFEVYCDNQTDGGGWTVFQRRIEDNSAEFRRNFSEYRGGFGFLSTEFWLGNERLAFLTNQKRYQLRIDMTNSAGSSFYVTYNLFRISDDWGNYKITSVGQYGGTADTFFHRCPTNTIFGPCSCQGTCADPDGCHKSCTVEETCICPAGYLLSGSDCAPQEQCSCYDPTFGVIQNNESKFNLDCSEHCTCGRGTLTCDRNVPLTQNPYLALYLEISG</sequence>
<evidence type="ECO:0000256" key="6">
    <source>
        <dbReference type="ARBA" id="ARBA00023180"/>
    </source>
</evidence>
<evidence type="ECO:0000256" key="5">
    <source>
        <dbReference type="ARBA" id="ARBA00023157"/>
    </source>
</evidence>
<evidence type="ECO:0000259" key="8">
    <source>
        <dbReference type="PROSITE" id="PS51406"/>
    </source>
</evidence>
<evidence type="ECO:0000313" key="9">
    <source>
        <dbReference type="EMBL" id="KAJ8035740.1"/>
    </source>
</evidence>
<evidence type="ECO:0000256" key="2">
    <source>
        <dbReference type="ARBA" id="ARBA00022525"/>
    </source>
</evidence>